<protein>
    <submittedName>
        <fullName evidence="5">Arylsulfatase</fullName>
    </submittedName>
</protein>
<dbReference type="PANTHER" id="PTHR42693:SF53">
    <property type="entry name" value="ENDO-4-O-SULFATASE"/>
    <property type="match status" value="1"/>
</dbReference>
<dbReference type="AlphaFoldDB" id="A0A366Y0B6"/>
<dbReference type="Proteomes" id="UP000253314">
    <property type="component" value="Unassembled WGS sequence"/>
</dbReference>
<feature type="region of interest" description="Disordered" evidence="3">
    <location>
        <begin position="587"/>
        <end position="607"/>
    </location>
</feature>
<dbReference type="Pfam" id="PF00884">
    <property type="entry name" value="Sulfatase"/>
    <property type="match status" value="1"/>
</dbReference>
<feature type="domain" description="Sulfatase N-terminal" evidence="4">
    <location>
        <begin position="19"/>
        <end position="401"/>
    </location>
</feature>
<dbReference type="GO" id="GO:0004065">
    <property type="term" value="F:arylsulfatase activity"/>
    <property type="evidence" value="ECO:0007669"/>
    <property type="project" value="TreeGrafter"/>
</dbReference>
<evidence type="ECO:0000259" key="4">
    <source>
        <dbReference type="Pfam" id="PF00884"/>
    </source>
</evidence>
<evidence type="ECO:0000256" key="1">
    <source>
        <dbReference type="ARBA" id="ARBA00008779"/>
    </source>
</evidence>
<dbReference type="OrthoDB" id="9762324at2"/>
<dbReference type="RefSeq" id="WP_113804808.1">
    <property type="nucleotide sequence ID" value="NZ_QOCW01000003.1"/>
</dbReference>
<organism evidence="5 6">
    <name type="scientific">Bacillus taeanensis</name>
    <dbReference type="NCBI Taxonomy" id="273032"/>
    <lineage>
        <taxon>Bacteria</taxon>
        <taxon>Bacillati</taxon>
        <taxon>Bacillota</taxon>
        <taxon>Bacilli</taxon>
        <taxon>Bacillales</taxon>
        <taxon>Bacillaceae</taxon>
        <taxon>Bacillus</taxon>
    </lineage>
</organism>
<evidence type="ECO:0000313" key="6">
    <source>
        <dbReference type="Proteomes" id="UP000253314"/>
    </source>
</evidence>
<proteinExistence type="inferred from homology"/>
<dbReference type="SUPFAM" id="SSF53649">
    <property type="entry name" value="Alkaline phosphatase-like"/>
    <property type="match status" value="1"/>
</dbReference>
<reference evidence="5 6" key="1">
    <citation type="submission" date="2018-07" db="EMBL/GenBank/DDBJ databases">
        <title>Lottiidibacillus patelloidae gen. nov., sp. nov., isolated from the intestinal tract of a marine limpet and the reclassification of B. taeanensis BH030017T, B. algicola KMM 3737T and B. hwajinpoensis SW-72T as genus Lottiidibacillus.</title>
        <authorList>
            <person name="Liu R."/>
            <person name="Huang Z."/>
        </authorList>
    </citation>
    <scope>NUCLEOTIDE SEQUENCE [LARGE SCALE GENOMIC DNA]</scope>
    <source>
        <strain evidence="5 6">BH030017</strain>
    </source>
</reference>
<sequence length="607" mass="68273">MVKEDSHSKSPHHFFKEKPNFLILMVDQQRFPSVYENKELKKWRKEHLLAQELLRQNGFKFNNHYAGSTACSPSRATLYTGQYPSLHGVTQTSGAAKSAFDPDMFWLDPNSVPTFGDYFRTAGYRTFWKGKWHASDEDIIIPGTNNAFPSYTDTGIPDQEKEQIYLHANRLKAFGFSEWIGPEPHGSSPRNSGSSAAIGISGRDAVYSAQAVELIEALEKEAKTSHTAPWLMMCSFVNPHDIALFGAFSELSPLFNFKVDPSLPFIPKAPTAKESLGTKPTAQQSYREVYPKALQPLRNSLFYRQLYYSLQKQADQEMLKVFTALKNSIFYEDTIVIFLSDHGELLGAHGGLFQKWYNAYEESIHVPLIIHNPKLFSGRQSTDMLTSHVDVLPTMLGLAGINVKKTQEKLRSSHTEVHPLVGRNLIPLLLGTENFFRANEPLYFMSDDDFTRGLNQVSVTGEPYESVVQPNHLESIITTLPTGKNKEKEIWKLTRYYDNPQFWSNPGCEDSVVTQTSAESTNETTTCSLCITKTKTCPVPDQFELYNLTADPLEEKNLANPTFETPESIAVKELLISALEEQCRQKRLSPSSGSVPGMPSCDCKGTD</sequence>
<dbReference type="PANTHER" id="PTHR42693">
    <property type="entry name" value="ARYLSULFATASE FAMILY MEMBER"/>
    <property type="match status" value="1"/>
</dbReference>
<name>A0A366Y0B6_9BACI</name>
<comment type="similarity">
    <text evidence="1">Belongs to the sulfatase family.</text>
</comment>
<dbReference type="CDD" id="cd16035">
    <property type="entry name" value="sulfatase_like"/>
    <property type="match status" value="1"/>
</dbReference>
<evidence type="ECO:0000256" key="2">
    <source>
        <dbReference type="ARBA" id="ARBA00022801"/>
    </source>
</evidence>
<keyword evidence="2" id="KW-0378">Hydrolase</keyword>
<dbReference type="InterPro" id="IPR000917">
    <property type="entry name" value="Sulfatase_N"/>
</dbReference>
<comment type="caution">
    <text evidence="5">The sequence shown here is derived from an EMBL/GenBank/DDBJ whole genome shotgun (WGS) entry which is preliminary data.</text>
</comment>
<keyword evidence="6" id="KW-1185">Reference proteome</keyword>
<accession>A0A366Y0B6</accession>
<dbReference type="EMBL" id="QOCW01000003">
    <property type="protein sequence ID" value="RBW70815.1"/>
    <property type="molecule type" value="Genomic_DNA"/>
</dbReference>
<feature type="compositionally biased region" description="Low complexity" evidence="3">
    <location>
        <begin position="589"/>
        <end position="600"/>
    </location>
</feature>
<gene>
    <name evidence="5" type="ORF">DS031_04915</name>
</gene>
<dbReference type="InterPro" id="IPR050738">
    <property type="entry name" value="Sulfatase"/>
</dbReference>
<evidence type="ECO:0000256" key="3">
    <source>
        <dbReference type="SAM" id="MobiDB-lite"/>
    </source>
</evidence>
<dbReference type="Gene3D" id="3.40.720.10">
    <property type="entry name" value="Alkaline Phosphatase, subunit A"/>
    <property type="match status" value="1"/>
</dbReference>
<evidence type="ECO:0000313" key="5">
    <source>
        <dbReference type="EMBL" id="RBW70815.1"/>
    </source>
</evidence>
<dbReference type="InterPro" id="IPR017850">
    <property type="entry name" value="Alkaline_phosphatase_core_sf"/>
</dbReference>